<proteinExistence type="predicted"/>
<dbReference type="EMBL" id="CP031310">
    <property type="protein sequence ID" value="QCC51705.1"/>
    <property type="molecule type" value="Genomic_DNA"/>
</dbReference>
<reference evidence="5 6" key="1">
    <citation type="journal article" date="2019" name="Nat. Commun.">
        <title>A new type of DNA phosphorothioation-based antiviral system in archaea.</title>
        <authorList>
            <person name="Xiong L."/>
            <person name="Liu S."/>
            <person name="Chen S."/>
            <person name="Xiao Y."/>
            <person name="Zhu B."/>
            <person name="Gao Y."/>
            <person name="Zhang Y."/>
            <person name="Chen B."/>
            <person name="Luo J."/>
            <person name="Deng Z."/>
            <person name="Chen X."/>
            <person name="Wang L."/>
            <person name="Chen S."/>
        </authorList>
    </citation>
    <scope>NUCLEOTIDE SEQUENCE [LARGE SCALE GENOMIC DNA]</scope>
    <source>
        <strain evidence="5 6">CBA1105</strain>
    </source>
</reference>
<dbReference type="SUPFAM" id="SSF55785">
    <property type="entry name" value="PYP-like sensor domain (PAS domain)"/>
    <property type="match status" value="1"/>
</dbReference>
<dbReference type="OrthoDB" id="240966at2157"/>
<dbReference type="Pfam" id="PF16927">
    <property type="entry name" value="HisKA_7TM"/>
    <property type="match status" value="1"/>
</dbReference>
<feature type="transmembrane region" description="Helical" evidence="2">
    <location>
        <begin position="6"/>
        <end position="27"/>
    </location>
</feature>
<gene>
    <name evidence="5" type="ORF">DV733_10870</name>
</gene>
<dbReference type="KEGG" id="hsn:DV733_10870"/>
<keyword evidence="2" id="KW-1133">Transmembrane helix</keyword>
<evidence type="ECO:0008006" key="7">
    <source>
        <dbReference type="Google" id="ProtNLM"/>
    </source>
</evidence>
<organism evidence="5 6">
    <name type="scientific">Halapricum salinum</name>
    <dbReference type="NCBI Taxonomy" id="1457250"/>
    <lineage>
        <taxon>Archaea</taxon>
        <taxon>Methanobacteriati</taxon>
        <taxon>Methanobacteriota</taxon>
        <taxon>Stenosarchaea group</taxon>
        <taxon>Halobacteria</taxon>
        <taxon>Halobacteriales</taxon>
        <taxon>Haloarculaceae</taxon>
        <taxon>Halapricum</taxon>
    </lineage>
</organism>
<feature type="transmembrane region" description="Helical" evidence="2">
    <location>
        <begin position="39"/>
        <end position="57"/>
    </location>
</feature>
<feature type="transmembrane region" description="Helical" evidence="2">
    <location>
        <begin position="111"/>
        <end position="134"/>
    </location>
</feature>
<dbReference type="RefSeq" id="WP_049994681.1">
    <property type="nucleotide sequence ID" value="NZ_CP031310.1"/>
</dbReference>
<feature type="transmembrane region" description="Helical" evidence="2">
    <location>
        <begin position="146"/>
        <end position="169"/>
    </location>
</feature>
<keyword evidence="2" id="KW-0472">Membrane</keyword>
<dbReference type="Gene3D" id="3.30.450.20">
    <property type="entry name" value="PAS domain"/>
    <property type="match status" value="1"/>
</dbReference>
<evidence type="ECO:0000259" key="4">
    <source>
        <dbReference type="Pfam" id="PF16927"/>
    </source>
</evidence>
<sequence>MSSATSMAGLFGSVTAVVASAAFLSAVLRSRRQPTARPLLAVAAVLVAGAVAHLLLVELAPFRAAFGLAANSATSGGLWLLVAVDVAALASVAWFVFALQYTGRDDRASSIAAVAVAVVVVPLLVPHAVLTVSGSVVGFETATPNLVLGAAVVLAEALALVGVFLVVDATFQHKAFSASQTLLQVVAVGCILLLPFVATTVRRPVATPLLIAVASALFAGLVSRYRLFETLPVVSVVGRDRVIEEMTDGVVVVGDDGRLRDLNPRAESLFDVDRSTAIGERLAAVAPALAEVSTTGESPSDVRLDSGRTVSVSTETIPDRRGRVLGRLLVCRDVTEQRRQAQRLGVLTRALSGVTSEQLRSVTDVTTAIAADELDPEDGGDRVREAATETATLVASVREIERALSTLDPAADGPGRRSSTDLDALLDSLSVPEEADLLAETADQPGQIVADTTLARATLETLAAGPDEPTIRVADDADAITISIAPFDPTGTDALESHALRIAERAAANTPWDLDVEADSTPPRVRLRFQRPAGETPSPGGDAG</sequence>
<dbReference type="InterPro" id="IPR035965">
    <property type="entry name" value="PAS-like_dom_sf"/>
</dbReference>
<name>A0A4D6HDP3_9EURY</name>
<dbReference type="STRING" id="1457250.GCA_000755225_00720"/>
<evidence type="ECO:0000313" key="5">
    <source>
        <dbReference type="EMBL" id="QCC51705.1"/>
    </source>
</evidence>
<evidence type="ECO:0000259" key="3">
    <source>
        <dbReference type="Pfam" id="PF08448"/>
    </source>
</evidence>
<keyword evidence="2" id="KW-0812">Transmembrane</keyword>
<evidence type="ECO:0000256" key="1">
    <source>
        <dbReference type="SAM" id="MobiDB-lite"/>
    </source>
</evidence>
<feature type="domain" description="Histidine kinase N-terminal 7TM region" evidence="4">
    <location>
        <begin position="16"/>
        <end position="232"/>
    </location>
</feature>
<feature type="transmembrane region" description="Helical" evidence="2">
    <location>
        <begin position="77"/>
        <end position="99"/>
    </location>
</feature>
<dbReference type="InterPro" id="IPR013656">
    <property type="entry name" value="PAS_4"/>
</dbReference>
<dbReference type="InterPro" id="IPR031621">
    <property type="entry name" value="HisKA_7TM"/>
</dbReference>
<keyword evidence="6" id="KW-1185">Reference proteome</keyword>
<dbReference type="Proteomes" id="UP000296706">
    <property type="component" value="Chromosome"/>
</dbReference>
<feature type="transmembrane region" description="Helical" evidence="2">
    <location>
        <begin position="181"/>
        <end position="199"/>
    </location>
</feature>
<dbReference type="AlphaFoldDB" id="A0A4D6HDP3"/>
<accession>A0A4D6HDP3</accession>
<feature type="domain" description="PAS fold-4" evidence="3">
    <location>
        <begin position="244"/>
        <end position="339"/>
    </location>
</feature>
<protein>
    <recommendedName>
        <fullName evidence="7">PAS domain-containing protein</fullName>
    </recommendedName>
</protein>
<evidence type="ECO:0000256" key="2">
    <source>
        <dbReference type="SAM" id="Phobius"/>
    </source>
</evidence>
<dbReference type="GeneID" id="39848370"/>
<feature type="region of interest" description="Disordered" evidence="1">
    <location>
        <begin position="508"/>
        <end position="544"/>
    </location>
</feature>
<dbReference type="Pfam" id="PF08448">
    <property type="entry name" value="PAS_4"/>
    <property type="match status" value="1"/>
</dbReference>
<evidence type="ECO:0000313" key="6">
    <source>
        <dbReference type="Proteomes" id="UP000296706"/>
    </source>
</evidence>